<protein>
    <recommendedName>
        <fullName evidence="4">BTB/POZ-like protein</fullName>
    </recommendedName>
</protein>
<keyword evidence="3" id="KW-1185">Reference proteome</keyword>
<accession>A0ABQ8G954</accession>
<feature type="region of interest" description="Disordered" evidence="1">
    <location>
        <begin position="1"/>
        <end position="66"/>
    </location>
</feature>
<dbReference type="Proteomes" id="UP000774617">
    <property type="component" value="Unassembled WGS sequence"/>
</dbReference>
<evidence type="ECO:0000256" key="1">
    <source>
        <dbReference type="SAM" id="MobiDB-lite"/>
    </source>
</evidence>
<feature type="compositionally biased region" description="Polar residues" evidence="1">
    <location>
        <begin position="47"/>
        <end position="62"/>
    </location>
</feature>
<feature type="compositionally biased region" description="Basic and acidic residues" evidence="1">
    <location>
        <begin position="1"/>
        <end position="28"/>
    </location>
</feature>
<organism evidence="2 3">
    <name type="scientific">Macrophomina phaseolina</name>
    <dbReference type="NCBI Taxonomy" id="35725"/>
    <lineage>
        <taxon>Eukaryota</taxon>
        <taxon>Fungi</taxon>
        <taxon>Dikarya</taxon>
        <taxon>Ascomycota</taxon>
        <taxon>Pezizomycotina</taxon>
        <taxon>Dothideomycetes</taxon>
        <taxon>Dothideomycetes incertae sedis</taxon>
        <taxon>Botryosphaeriales</taxon>
        <taxon>Botryosphaeriaceae</taxon>
        <taxon>Macrophomina</taxon>
    </lineage>
</organism>
<name>A0ABQ8G954_9PEZI</name>
<proteinExistence type="predicted"/>
<dbReference type="EMBL" id="JAGTJR010000014">
    <property type="protein sequence ID" value="KAH7049107.1"/>
    <property type="molecule type" value="Genomic_DNA"/>
</dbReference>
<reference evidence="2 3" key="1">
    <citation type="journal article" date="2021" name="Nat. Commun.">
        <title>Genetic determinants of endophytism in the Arabidopsis root mycobiome.</title>
        <authorList>
            <person name="Mesny F."/>
            <person name="Miyauchi S."/>
            <person name="Thiergart T."/>
            <person name="Pickel B."/>
            <person name="Atanasova L."/>
            <person name="Karlsson M."/>
            <person name="Huettel B."/>
            <person name="Barry K.W."/>
            <person name="Haridas S."/>
            <person name="Chen C."/>
            <person name="Bauer D."/>
            <person name="Andreopoulos W."/>
            <person name="Pangilinan J."/>
            <person name="LaButti K."/>
            <person name="Riley R."/>
            <person name="Lipzen A."/>
            <person name="Clum A."/>
            <person name="Drula E."/>
            <person name="Henrissat B."/>
            <person name="Kohler A."/>
            <person name="Grigoriev I.V."/>
            <person name="Martin F.M."/>
            <person name="Hacquard S."/>
        </authorList>
    </citation>
    <scope>NUCLEOTIDE SEQUENCE [LARGE SCALE GENOMIC DNA]</scope>
    <source>
        <strain evidence="2 3">MPI-SDFR-AT-0080</strain>
    </source>
</reference>
<comment type="caution">
    <text evidence="2">The sequence shown here is derived from an EMBL/GenBank/DDBJ whole genome shotgun (WGS) entry which is preliminary data.</text>
</comment>
<evidence type="ECO:0000313" key="3">
    <source>
        <dbReference type="Proteomes" id="UP000774617"/>
    </source>
</evidence>
<sequence>MPPKRRYSERLQSRSPRRSETQSDERSTAYDNSKRRRNEPQDGLPTVLSTRISPNRDTPSTDSRTELEGDEVLFLLGTATIKLRREQLQEAFGYFTKFPTEEFPKKFSRSCKDPPNWSYCCLLPSKEVNIDNNHQQNVPLQFVETYQTLLQIVCVDAQTLRVSLKGKEPDHLAKVASLLSRYGATDSVKFDFGGHLLDAVVEKDLLGDHPCVMLEIGFFLKREDYFCTAMIEVVRQYHTTKSDVRRLPKDLEDSVFENVRKLEACVQAVRMDILWTLLITSNSNSMLASGVILQHMLESHEEAIFTTEPTNPKVYHALRALRDWHPSRFQNRMVPNVYYQLRKHDQMISSTMEILSDLREMNEDMVEQAEGQIWEGNHFRLGLVYGEGERMLQEIHELIDPIMDNVHPWFVVEPPINFPWR</sequence>
<evidence type="ECO:0008006" key="4">
    <source>
        <dbReference type="Google" id="ProtNLM"/>
    </source>
</evidence>
<evidence type="ECO:0000313" key="2">
    <source>
        <dbReference type="EMBL" id="KAH7049107.1"/>
    </source>
</evidence>
<gene>
    <name evidence="2" type="ORF">B0J12DRAFT_728588</name>
</gene>